<name>A0ABD2QKU7_9PLAT</name>
<dbReference type="Pfam" id="PF10273">
    <property type="entry name" value="WGG"/>
    <property type="match status" value="1"/>
</dbReference>
<comment type="caution">
    <text evidence="6">The sequence shown here is derived from an EMBL/GenBank/DDBJ whole genome shotgun (WGS) entry which is preliminary data.</text>
</comment>
<dbReference type="PANTHER" id="PTHR21250">
    <property type="entry name" value="PRE-RRNA-PROCESSING PROTEIN TSR2 HOMOLOG"/>
    <property type="match status" value="1"/>
</dbReference>
<evidence type="ECO:0000256" key="3">
    <source>
        <dbReference type="ARBA" id="ARBA00017551"/>
    </source>
</evidence>
<reference evidence="6 7" key="1">
    <citation type="submission" date="2024-11" db="EMBL/GenBank/DDBJ databases">
        <title>Adaptive evolution of stress response genes in parasites aligns with host niche diversity.</title>
        <authorList>
            <person name="Hahn C."/>
            <person name="Resl P."/>
        </authorList>
    </citation>
    <scope>NUCLEOTIDE SEQUENCE [LARGE SCALE GENOMIC DNA]</scope>
    <source>
        <strain evidence="6">EGGRZ-B1_66</strain>
        <tissue evidence="6">Body</tissue>
    </source>
</reference>
<gene>
    <name evidence="6" type="primary">TSR2</name>
    <name evidence="6" type="ORF">Ciccas_001257</name>
</gene>
<organism evidence="6 7">
    <name type="scientific">Cichlidogyrus casuarinus</name>
    <dbReference type="NCBI Taxonomy" id="1844966"/>
    <lineage>
        <taxon>Eukaryota</taxon>
        <taxon>Metazoa</taxon>
        <taxon>Spiralia</taxon>
        <taxon>Lophotrochozoa</taxon>
        <taxon>Platyhelminthes</taxon>
        <taxon>Monogenea</taxon>
        <taxon>Monopisthocotylea</taxon>
        <taxon>Dactylogyridea</taxon>
        <taxon>Ancyrocephalidae</taxon>
        <taxon>Cichlidogyrus</taxon>
    </lineage>
</organism>
<evidence type="ECO:0000256" key="2">
    <source>
        <dbReference type="ARBA" id="ARBA00006524"/>
    </source>
</evidence>
<evidence type="ECO:0000313" key="6">
    <source>
        <dbReference type="EMBL" id="KAL3320068.1"/>
    </source>
</evidence>
<accession>A0ABD2QKU7</accession>
<evidence type="ECO:0000256" key="4">
    <source>
        <dbReference type="ARBA" id="ARBA00022552"/>
    </source>
</evidence>
<evidence type="ECO:0000256" key="5">
    <source>
        <dbReference type="SAM" id="MobiDB-lite"/>
    </source>
</evidence>
<keyword evidence="7" id="KW-1185">Reference proteome</keyword>
<sequence>MSHSALQIIMNTLDIDETFNQLVEKLFSSWTAISLAKNHETGGPNTNEKIAYIQKNLLSHIKSFKDSSDLEMVLEDYLHEELNTVCEDDSLKEISNILYWALERYRAKDYSSILAKLNQVPNPCDTNTCVTQVTNDSDDLEESLDEESEGDDMET</sequence>
<comment type="similarity">
    <text evidence="2">Belongs to the TSR2 family.</text>
</comment>
<dbReference type="EMBL" id="JBJKFK010000079">
    <property type="protein sequence ID" value="KAL3320068.1"/>
    <property type="molecule type" value="Genomic_DNA"/>
</dbReference>
<dbReference type="AlphaFoldDB" id="A0ABD2QKU7"/>
<feature type="region of interest" description="Disordered" evidence="5">
    <location>
        <begin position="134"/>
        <end position="155"/>
    </location>
</feature>
<dbReference type="GO" id="GO:0006364">
    <property type="term" value="P:rRNA processing"/>
    <property type="evidence" value="ECO:0007669"/>
    <property type="project" value="UniProtKB-KW"/>
</dbReference>
<keyword evidence="4" id="KW-0698">rRNA processing</keyword>
<feature type="compositionally biased region" description="Acidic residues" evidence="5">
    <location>
        <begin position="136"/>
        <end position="155"/>
    </location>
</feature>
<dbReference type="InterPro" id="IPR019398">
    <property type="entry name" value="Pre-rRNA_process_TSR2"/>
</dbReference>
<dbReference type="Proteomes" id="UP001626550">
    <property type="component" value="Unassembled WGS sequence"/>
</dbReference>
<proteinExistence type="inferred from homology"/>
<evidence type="ECO:0000313" key="7">
    <source>
        <dbReference type="Proteomes" id="UP001626550"/>
    </source>
</evidence>
<evidence type="ECO:0000256" key="1">
    <source>
        <dbReference type="ARBA" id="ARBA00002210"/>
    </source>
</evidence>
<protein>
    <recommendedName>
        <fullName evidence="3">Pre-rRNA-processing protein TSR2 homolog</fullName>
    </recommendedName>
</protein>
<comment type="function">
    <text evidence="1">May be involved in 20S pre-rRNA processing.</text>
</comment>